<dbReference type="InterPro" id="IPR045076">
    <property type="entry name" value="MutS"/>
</dbReference>
<dbReference type="SMART" id="SM00533">
    <property type="entry name" value="MUTSd"/>
    <property type="match status" value="1"/>
</dbReference>
<dbReference type="InterPro" id="IPR027417">
    <property type="entry name" value="P-loop_NTPase"/>
</dbReference>
<keyword evidence="4" id="KW-0175">Coiled coil</keyword>
<dbReference type="SUPFAM" id="SSF48334">
    <property type="entry name" value="DNA repair protein MutS, domain III"/>
    <property type="match status" value="1"/>
</dbReference>
<dbReference type="Proteomes" id="UP000051096">
    <property type="component" value="Unassembled WGS sequence"/>
</dbReference>
<evidence type="ECO:0000313" key="8">
    <source>
        <dbReference type="Proteomes" id="UP000051096"/>
    </source>
</evidence>
<dbReference type="Pfam" id="PF00488">
    <property type="entry name" value="MutS_V"/>
    <property type="match status" value="1"/>
</dbReference>
<dbReference type="InterPro" id="IPR000432">
    <property type="entry name" value="DNA_mismatch_repair_MutS_C"/>
</dbReference>
<dbReference type="PIRSF" id="PIRSF005814">
    <property type="entry name" value="MutS_YshD"/>
    <property type="match status" value="1"/>
</dbReference>
<keyword evidence="2" id="KW-0067">ATP-binding</keyword>
<dbReference type="AlphaFoldDB" id="A0A0S8GFB3"/>
<keyword evidence="3" id="KW-0238">DNA-binding</keyword>
<feature type="domain" description="DNA mismatch repair protein MutS core" evidence="5">
    <location>
        <begin position="2"/>
        <end position="251"/>
    </location>
</feature>
<evidence type="ECO:0000256" key="3">
    <source>
        <dbReference type="ARBA" id="ARBA00023125"/>
    </source>
</evidence>
<dbReference type="PANTHER" id="PTHR48466:SF2">
    <property type="entry name" value="OS10G0509000 PROTEIN"/>
    <property type="match status" value="1"/>
</dbReference>
<dbReference type="Gene3D" id="3.40.50.300">
    <property type="entry name" value="P-loop containing nucleotide triphosphate hydrolases"/>
    <property type="match status" value="1"/>
</dbReference>
<evidence type="ECO:0000256" key="4">
    <source>
        <dbReference type="SAM" id="Coils"/>
    </source>
</evidence>
<organism evidence="7 8">
    <name type="scientific">candidate division WOR_3 bacterium SM23_60</name>
    <dbReference type="NCBI Taxonomy" id="1703780"/>
    <lineage>
        <taxon>Bacteria</taxon>
        <taxon>Bacteria division WOR-3</taxon>
    </lineage>
</organism>
<feature type="coiled-coil region" evidence="4">
    <location>
        <begin position="450"/>
        <end position="524"/>
    </location>
</feature>
<dbReference type="PANTHER" id="PTHR48466">
    <property type="entry name" value="OS10G0509000 PROTEIN-RELATED"/>
    <property type="match status" value="1"/>
</dbReference>
<dbReference type="InterPro" id="IPR005747">
    <property type="entry name" value="MutS2"/>
</dbReference>
<accession>A0A0S8GFB3</accession>
<dbReference type="GO" id="GO:0016887">
    <property type="term" value="F:ATP hydrolysis activity"/>
    <property type="evidence" value="ECO:0007669"/>
    <property type="project" value="InterPro"/>
</dbReference>
<name>A0A0S8GFB3_UNCW3</name>
<evidence type="ECO:0008006" key="9">
    <source>
        <dbReference type="Google" id="ProtNLM"/>
    </source>
</evidence>
<evidence type="ECO:0000256" key="1">
    <source>
        <dbReference type="ARBA" id="ARBA00022741"/>
    </source>
</evidence>
<dbReference type="SUPFAM" id="SSF52540">
    <property type="entry name" value="P-loop containing nucleoside triphosphate hydrolases"/>
    <property type="match status" value="1"/>
</dbReference>
<evidence type="ECO:0000313" key="7">
    <source>
        <dbReference type="EMBL" id="KPK70314.1"/>
    </source>
</evidence>
<reference evidence="7 8" key="1">
    <citation type="journal article" date="2015" name="Microbiome">
        <title>Genomic resolution of linkages in carbon, nitrogen, and sulfur cycling among widespread estuary sediment bacteria.</title>
        <authorList>
            <person name="Baker B.J."/>
            <person name="Lazar C.S."/>
            <person name="Teske A.P."/>
            <person name="Dick G.J."/>
        </authorList>
    </citation>
    <scope>NUCLEOTIDE SEQUENCE [LARGE SCALE GENOMIC DNA]</scope>
    <source>
        <strain evidence="7">SM23_60</strain>
    </source>
</reference>
<dbReference type="InterPro" id="IPR036187">
    <property type="entry name" value="DNA_mismatch_repair_MutS_sf"/>
</dbReference>
<dbReference type="GO" id="GO:0005524">
    <property type="term" value="F:ATP binding"/>
    <property type="evidence" value="ECO:0007669"/>
    <property type="project" value="UniProtKB-KW"/>
</dbReference>
<protein>
    <recommendedName>
        <fullName evidence="9">DNA mismatch repair proteins mutS family domain-containing protein</fullName>
    </recommendedName>
</protein>
<dbReference type="NCBIfam" id="TIGR01069">
    <property type="entry name" value="mutS2"/>
    <property type="match status" value="1"/>
</dbReference>
<evidence type="ECO:0000256" key="2">
    <source>
        <dbReference type="ARBA" id="ARBA00022840"/>
    </source>
</evidence>
<keyword evidence="1" id="KW-0547">Nucleotide-binding</keyword>
<dbReference type="GO" id="GO:0004519">
    <property type="term" value="F:endonuclease activity"/>
    <property type="evidence" value="ECO:0007669"/>
    <property type="project" value="InterPro"/>
</dbReference>
<feature type="domain" description="DNA mismatch repair proteins mutS family" evidence="6">
    <location>
        <begin position="266"/>
        <end position="447"/>
    </location>
</feature>
<evidence type="ECO:0000259" key="5">
    <source>
        <dbReference type="SMART" id="SM00533"/>
    </source>
</evidence>
<dbReference type="SMART" id="SM00534">
    <property type="entry name" value="MUTSac"/>
    <property type="match status" value="1"/>
</dbReference>
<gene>
    <name evidence="7" type="ORF">AMJ87_09090</name>
</gene>
<sequence>MDDVIRLGEIMHLSIPLTPGMLREKLNTLPYLAVEDLVRLRNWFMYVNQEKKKRAASSVRKYFNHMGDYQRHVEEINQYIDDNSQIKDNATKELYRIRLQTRRTKKRIQDTLDSLLIERAHVYSDAAIMIRNGKYVLPVKRNFRKGFSGIVHSYSNSGETVFMEPYEIADDSAQLVELSEQERGEIEKILQYVTGIVAADCEQIEADIETIIDLDILTAKAQYANALHATMPVFDTRLNIVNGYHPILREIAENVVPLNLKMAADKSILLISGPNAGGKTVVLKTTGLLVLMAQCGLYVPFDEGSTLPFFEAIYADIGDEQSLESRLSTFAAHIKQIKSALDSDAHSLVLLDELMSQTSVEEGSALATAILGEFAKKRSLVLATTHNEDLKLFVSRQKQMVNAGMEFTDQPTYRLIMGIPQPSNAIKLARELGINGSVIENALRFLDQDKMSLNKLFEDLSAELKAVQSERSKLSGLIEEHERQLKDIKDKRKKTLDEVKTKYRQELIQTKRSIEKMIKDLKKQGPRQETVRNMRSFFEKKLTADEPHEPYVPRIGEIVRVRELRKVGQVIEEHAGKYKVSLDNIYYWVEPTELEQVEA</sequence>
<dbReference type="GO" id="GO:0006298">
    <property type="term" value="P:mismatch repair"/>
    <property type="evidence" value="ECO:0007669"/>
    <property type="project" value="InterPro"/>
</dbReference>
<dbReference type="InterPro" id="IPR007696">
    <property type="entry name" value="DNA_mismatch_repair_MutS_core"/>
</dbReference>
<dbReference type="EMBL" id="LJUO01000096">
    <property type="protein sequence ID" value="KPK70314.1"/>
    <property type="molecule type" value="Genomic_DNA"/>
</dbReference>
<comment type="caution">
    <text evidence="7">The sequence shown here is derived from an EMBL/GenBank/DDBJ whole genome shotgun (WGS) entry which is preliminary data.</text>
</comment>
<evidence type="ECO:0000259" key="6">
    <source>
        <dbReference type="SMART" id="SM00534"/>
    </source>
</evidence>
<proteinExistence type="predicted"/>
<dbReference type="GO" id="GO:0030983">
    <property type="term" value="F:mismatched DNA binding"/>
    <property type="evidence" value="ECO:0007669"/>
    <property type="project" value="InterPro"/>
</dbReference>
<dbReference type="GO" id="GO:0140664">
    <property type="term" value="F:ATP-dependent DNA damage sensor activity"/>
    <property type="evidence" value="ECO:0007669"/>
    <property type="project" value="InterPro"/>
</dbReference>
<dbReference type="GO" id="GO:0045910">
    <property type="term" value="P:negative regulation of DNA recombination"/>
    <property type="evidence" value="ECO:0007669"/>
    <property type="project" value="InterPro"/>
</dbReference>
<dbReference type="PATRIC" id="fig|1703780.3.peg.815"/>